<keyword evidence="3" id="KW-1185">Reference proteome</keyword>
<proteinExistence type="predicted"/>
<accession>A0A813G732</accession>
<dbReference type="PROSITE" id="PS51375">
    <property type="entry name" value="PPR"/>
    <property type="match status" value="1"/>
</dbReference>
<dbReference type="OrthoDB" id="185373at2759"/>
<reference evidence="2" key="1">
    <citation type="submission" date="2021-02" db="EMBL/GenBank/DDBJ databases">
        <authorList>
            <person name="Dougan E. K."/>
            <person name="Rhodes N."/>
            <person name="Thang M."/>
            <person name="Chan C."/>
        </authorList>
    </citation>
    <scope>NUCLEOTIDE SEQUENCE</scope>
</reference>
<name>A0A813G732_POLGL</name>
<dbReference type="Gene3D" id="1.25.40.10">
    <property type="entry name" value="Tetratricopeptide repeat domain"/>
    <property type="match status" value="1"/>
</dbReference>
<dbReference type="EMBL" id="CAJNNV010027524">
    <property type="protein sequence ID" value="CAE8620601.1"/>
    <property type="molecule type" value="Genomic_DNA"/>
</dbReference>
<feature type="non-terminal residue" evidence="2">
    <location>
        <position position="89"/>
    </location>
</feature>
<dbReference type="InterPro" id="IPR011990">
    <property type="entry name" value="TPR-like_helical_dom_sf"/>
</dbReference>
<dbReference type="AlphaFoldDB" id="A0A813G732"/>
<evidence type="ECO:0000313" key="2">
    <source>
        <dbReference type="EMBL" id="CAE8620601.1"/>
    </source>
</evidence>
<sequence length="89" mass="9564">GAAPQRDIAAYTSATRACELAGRWDVALDLLEAMKAERLRPGKVAYTAAISVCAAAQQWERSLLLLQDAALMKFSNGYRNVSAAVVYAC</sequence>
<dbReference type="Proteomes" id="UP000654075">
    <property type="component" value="Unassembled WGS sequence"/>
</dbReference>
<comment type="caution">
    <text evidence="2">The sequence shown here is derived from an EMBL/GenBank/DDBJ whole genome shotgun (WGS) entry which is preliminary data.</text>
</comment>
<dbReference type="InterPro" id="IPR002885">
    <property type="entry name" value="PPR_rpt"/>
</dbReference>
<feature type="repeat" description="PPR" evidence="1">
    <location>
        <begin position="7"/>
        <end position="41"/>
    </location>
</feature>
<organism evidence="2 3">
    <name type="scientific">Polarella glacialis</name>
    <name type="common">Dinoflagellate</name>
    <dbReference type="NCBI Taxonomy" id="89957"/>
    <lineage>
        <taxon>Eukaryota</taxon>
        <taxon>Sar</taxon>
        <taxon>Alveolata</taxon>
        <taxon>Dinophyceae</taxon>
        <taxon>Suessiales</taxon>
        <taxon>Suessiaceae</taxon>
        <taxon>Polarella</taxon>
    </lineage>
</organism>
<evidence type="ECO:0008006" key="4">
    <source>
        <dbReference type="Google" id="ProtNLM"/>
    </source>
</evidence>
<gene>
    <name evidence="2" type="ORF">PGLA1383_LOCUS38155</name>
</gene>
<protein>
    <recommendedName>
        <fullName evidence="4">Pentacotripeptide-repeat region of PRORP domain-containing protein</fullName>
    </recommendedName>
</protein>
<evidence type="ECO:0000256" key="1">
    <source>
        <dbReference type="PROSITE-ProRule" id="PRU00708"/>
    </source>
</evidence>
<evidence type="ECO:0000313" key="3">
    <source>
        <dbReference type="Proteomes" id="UP000654075"/>
    </source>
</evidence>